<dbReference type="PROSITE" id="PS50042">
    <property type="entry name" value="CNMP_BINDING_3"/>
    <property type="match status" value="1"/>
</dbReference>
<evidence type="ECO:0000313" key="13">
    <source>
        <dbReference type="EMBL" id="KZN02307.1"/>
    </source>
</evidence>
<protein>
    <recommendedName>
        <fullName evidence="12">Cyclic nucleotide-binding domain-containing protein</fullName>
    </recommendedName>
</protein>
<keyword evidence="7 11" id="KW-0472">Membrane</keyword>
<name>A0A161XZQ6_DAUCS</name>
<feature type="transmembrane region" description="Helical" evidence="11">
    <location>
        <begin position="217"/>
        <end position="234"/>
    </location>
</feature>
<feature type="transmembrane region" description="Helical" evidence="11">
    <location>
        <begin position="342"/>
        <end position="366"/>
    </location>
</feature>
<evidence type="ECO:0000259" key="12">
    <source>
        <dbReference type="PROSITE" id="PS50042"/>
    </source>
</evidence>
<comment type="caution">
    <text evidence="13">The sequence shown here is derived from an EMBL/GenBank/DDBJ whole genome shotgun (WGS) entry which is preliminary data.</text>
</comment>
<feature type="domain" description="Cyclic nucleotide-binding" evidence="12">
    <location>
        <begin position="490"/>
        <end position="569"/>
    </location>
</feature>
<keyword evidence="5 11" id="KW-1133">Transmembrane helix</keyword>
<feature type="transmembrane region" description="Helical" evidence="11">
    <location>
        <begin position="186"/>
        <end position="205"/>
    </location>
</feature>
<dbReference type="Pfam" id="PF00520">
    <property type="entry name" value="Ion_trans"/>
    <property type="match status" value="1"/>
</dbReference>
<dbReference type="Gene3D" id="2.60.120.10">
    <property type="entry name" value="Jelly Rolls"/>
    <property type="match status" value="1"/>
</dbReference>
<dbReference type="Gramene" id="KZN02307">
    <property type="protein sequence ID" value="KZN02307"/>
    <property type="gene ID" value="DCAR_011061"/>
</dbReference>
<organism evidence="13">
    <name type="scientific">Daucus carota subsp. sativus</name>
    <name type="common">Carrot</name>
    <dbReference type="NCBI Taxonomy" id="79200"/>
    <lineage>
        <taxon>Eukaryota</taxon>
        <taxon>Viridiplantae</taxon>
        <taxon>Streptophyta</taxon>
        <taxon>Embryophyta</taxon>
        <taxon>Tracheophyta</taxon>
        <taxon>Spermatophyta</taxon>
        <taxon>Magnoliopsida</taxon>
        <taxon>eudicotyledons</taxon>
        <taxon>Gunneridae</taxon>
        <taxon>Pentapetalae</taxon>
        <taxon>asterids</taxon>
        <taxon>campanulids</taxon>
        <taxon>Apiales</taxon>
        <taxon>Apiaceae</taxon>
        <taxon>Apioideae</taxon>
        <taxon>Scandiceae</taxon>
        <taxon>Daucinae</taxon>
        <taxon>Daucus</taxon>
        <taxon>Daucus sect. Daucus</taxon>
    </lineage>
</organism>
<dbReference type="SMART" id="SM00100">
    <property type="entry name" value="cNMP"/>
    <property type="match status" value="1"/>
</dbReference>
<comment type="subcellular location">
    <subcellularLocation>
        <location evidence="1">Membrane</location>
        <topology evidence="1">Multi-pass membrane protein</topology>
    </subcellularLocation>
</comment>
<feature type="compositionally biased region" description="Low complexity" evidence="10">
    <location>
        <begin position="40"/>
        <end position="58"/>
    </location>
</feature>
<keyword evidence="6" id="KW-0406">Ion transport</keyword>
<feature type="transmembrane region" description="Helical" evidence="11">
    <location>
        <begin position="93"/>
        <end position="114"/>
    </location>
</feature>
<dbReference type="STRING" id="79200.A0A161XZQ6"/>
<dbReference type="KEGG" id="dcr:108213546"/>
<dbReference type="EMBL" id="LNRQ01000003">
    <property type="protein sequence ID" value="KZN02307.1"/>
    <property type="molecule type" value="Genomic_DNA"/>
</dbReference>
<evidence type="ECO:0000256" key="10">
    <source>
        <dbReference type="SAM" id="MobiDB-lite"/>
    </source>
</evidence>
<evidence type="ECO:0000256" key="7">
    <source>
        <dbReference type="ARBA" id="ARBA00023136"/>
    </source>
</evidence>
<keyword evidence="3" id="KW-0813">Transport</keyword>
<evidence type="ECO:0000256" key="8">
    <source>
        <dbReference type="ARBA" id="ARBA00023286"/>
    </source>
</evidence>
<keyword evidence="8" id="KW-1071">Ligand-gated ion channel</keyword>
<accession>A0A161XZQ6</accession>
<evidence type="ECO:0000256" key="6">
    <source>
        <dbReference type="ARBA" id="ARBA00023065"/>
    </source>
</evidence>
<dbReference type="InterPro" id="IPR005821">
    <property type="entry name" value="Ion_trans_dom"/>
</dbReference>
<dbReference type="Gene3D" id="1.10.287.630">
    <property type="entry name" value="Helix hairpin bin"/>
    <property type="match status" value="1"/>
</dbReference>
<evidence type="ECO:0000256" key="5">
    <source>
        <dbReference type="ARBA" id="ARBA00022989"/>
    </source>
</evidence>
<comment type="similarity">
    <text evidence="2">Belongs to the cyclic nucleotide-gated cation channel (TC 1.A.1.5) family.</text>
</comment>
<evidence type="ECO:0000256" key="2">
    <source>
        <dbReference type="ARBA" id="ARBA00010486"/>
    </source>
</evidence>
<feature type="transmembrane region" description="Helical" evidence="11">
    <location>
        <begin position="254"/>
        <end position="279"/>
    </location>
</feature>
<dbReference type="OrthoDB" id="421226at2759"/>
<keyword evidence="4 11" id="KW-0812">Transmembrane</keyword>
<evidence type="ECO:0000256" key="1">
    <source>
        <dbReference type="ARBA" id="ARBA00004141"/>
    </source>
</evidence>
<dbReference type="PANTHER" id="PTHR45651">
    <property type="entry name" value="CYCLIC NUCLEOTIDE-GATED ION CHANNEL 15-RELATED-RELATED"/>
    <property type="match status" value="1"/>
</dbReference>
<dbReference type="InterPro" id="IPR000595">
    <property type="entry name" value="cNMP-bd_dom"/>
</dbReference>
<dbReference type="Gene3D" id="1.10.287.70">
    <property type="match status" value="1"/>
</dbReference>
<dbReference type="PANTHER" id="PTHR45651:SF50">
    <property type="entry name" value="CYCLIC NUCLEOTIDE-GATED ION CHANNEL 2"/>
    <property type="match status" value="1"/>
</dbReference>
<gene>
    <name evidence="13" type="ORF">DCAR_011061</name>
</gene>
<dbReference type="GO" id="GO:0005216">
    <property type="term" value="F:monoatomic ion channel activity"/>
    <property type="evidence" value="ECO:0007669"/>
    <property type="project" value="InterPro"/>
</dbReference>
<proteinExistence type="inferred from homology"/>
<dbReference type="AlphaFoldDB" id="A0A161XZQ6"/>
<dbReference type="InterPro" id="IPR014710">
    <property type="entry name" value="RmlC-like_jellyroll"/>
</dbReference>
<sequence>MQRCIPVPRLTGSKNKKIQDIGMVEAPECNQIGTPDFHPTHSNPSHHSTWKSLSSSPLIPTDHPNENLSNRNKRTERRVFNPRRPNIKRLNQCLVLSRVISLAIDPLFLIALSITGGAKPCIYLDGTMLVFATVLRTCLDLIHLLHIWLKFRTAYLSKESLVIGSGMLVWDTRSIIRHYVRSLKGFWFDLFVVIPAPQILYWLLLPKLLREEKPEDVMILAQFIFLFQFLPKLYHCFHLMHGVSKVAGYLFGTAWWGFILNLIVYFLASHVSGGFWYILSIQRVAECLRQQCYKSNQCDALALTCPRKICYSSFTHSCMDNSNMEADFSTCMDQNGDFPYGLYAFVLPLIIKNSNIVKILYASLWGLEAFSTMGNNLTPWTQPYEVIFTITMVLAGLALFTLLIGNIQVFLHSVTSRRRKMQIKYRDMEWWMRRRRIPYHLRRRVLDFEHQRWEIMRGQNEMEFTKDFPDGLRRDIKRFLCLDLVRKVPLFDHLDDLILDHICDRVKPMIYSKDEKIFKEGEPVERMMFIVSGCVRRIQNITQDMVTTSLIEPGGFFGDELISWCLRRPFIERFPASSATFTCVEAVEAYGLNADHLKYITKHFRYTFLRDELKYKTRYYSSNWRSWAAVNIQFAWRRHLRRVRDDHDIRGTGSGSGSDGATSSSDQRLRHYAAMFMSLRPHDYLE</sequence>
<keyword evidence="9" id="KW-0407">Ion channel</keyword>
<evidence type="ECO:0000256" key="11">
    <source>
        <dbReference type="SAM" id="Phobius"/>
    </source>
</evidence>
<dbReference type="SUPFAM" id="SSF81324">
    <property type="entry name" value="Voltage-gated potassium channels"/>
    <property type="match status" value="1"/>
</dbReference>
<feature type="transmembrane region" description="Helical" evidence="11">
    <location>
        <begin position="126"/>
        <end position="149"/>
    </location>
</feature>
<dbReference type="GO" id="GO:0016020">
    <property type="term" value="C:membrane"/>
    <property type="evidence" value="ECO:0007669"/>
    <property type="project" value="UniProtKB-SubCell"/>
</dbReference>
<dbReference type="Pfam" id="PF00027">
    <property type="entry name" value="cNMP_binding"/>
    <property type="match status" value="1"/>
</dbReference>
<feature type="transmembrane region" description="Helical" evidence="11">
    <location>
        <begin position="386"/>
        <end position="411"/>
    </location>
</feature>
<dbReference type="CDD" id="cd00038">
    <property type="entry name" value="CAP_ED"/>
    <property type="match status" value="1"/>
</dbReference>
<feature type="region of interest" description="Disordered" evidence="10">
    <location>
        <begin position="32"/>
        <end position="73"/>
    </location>
</feature>
<reference evidence="13" key="1">
    <citation type="journal article" date="2016" name="Nat. Genet.">
        <title>A high-quality carrot genome assembly provides new insights into carotenoid accumulation and asterid genome evolution.</title>
        <authorList>
            <person name="Iorizzo M."/>
            <person name="Ellison S."/>
            <person name="Senalik D."/>
            <person name="Zeng P."/>
            <person name="Satapoomin P."/>
            <person name="Huang J."/>
            <person name="Bowman M."/>
            <person name="Iovene M."/>
            <person name="Sanseverino W."/>
            <person name="Cavagnaro P."/>
            <person name="Yildiz M."/>
            <person name="Macko-Podgorni A."/>
            <person name="Moranska E."/>
            <person name="Grzebelus E."/>
            <person name="Grzebelus D."/>
            <person name="Ashrafi H."/>
            <person name="Zheng Z."/>
            <person name="Cheng S."/>
            <person name="Spooner D."/>
            <person name="Van Deynze A."/>
            <person name="Simon P."/>
        </authorList>
    </citation>
    <scope>NUCLEOTIDE SEQUENCE [LARGE SCALE GENOMIC DNA]</scope>
    <source>
        <tissue evidence="13">Leaf</tissue>
    </source>
</reference>
<dbReference type="InterPro" id="IPR018490">
    <property type="entry name" value="cNMP-bd_dom_sf"/>
</dbReference>
<evidence type="ECO:0000256" key="3">
    <source>
        <dbReference type="ARBA" id="ARBA00022448"/>
    </source>
</evidence>
<evidence type="ECO:0000256" key="9">
    <source>
        <dbReference type="ARBA" id="ARBA00023303"/>
    </source>
</evidence>
<evidence type="ECO:0000256" key="4">
    <source>
        <dbReference type="ARBA" id="ARBA00022692"/>
    </source>
</evidence>
<dbReference type="SUPFAM" id="SSF51206">
    <property type="entry name" value="cAMP-binding domain-like"/>
    <property type="match status" value="1"/>
</dbReference>